<evidence type="ECO:0000313" key="9">
    <source>
        <dbReference type="EMBL" id="KAK2141557.1"/>
    </source>
</evidence>
<dbReference type="EMBL" id="JAODUP010001080">
    <property type="protein sequence ID" value="KAK2141557.1"/>
    <property type="molecule type" value="Genomic_DNA"/>
</dbReference>
<keyword evidence="4 5" id="KW-0505">Motor protein</keyword>
<dbReference type="Proteomes" id="UP001208570">
    <property type="component" value="Unassembled WGS sequence"/>
</dbReference>
<evidence type="ECO:0000256" key="5">
    <source>
        <dbReference type="PROSITE-ProRule" id="PRU00283"/>
    </source>
</evidence>
<dbReference type="Pfam" id="PF00225">
    <property type="entry name" value="Kinesin"/>
    <property type="match status" value="2"/>
</dbReference>
<reference evidence="9" key="1">
    <citation type="journal article" date="2023" name="Mol. Biol. Evol.">
        <title>Third-Generation Sequencing Reveals the Adaptive Role of the Epigenome in Three Deep-Sea Polychaetes.</title>
        <authorList>
            <person name="Perez M."/>
            <person name="Aroh O."/>
            <person name="Sun Y."/>
            <person name="Lan Y."/>
            <person name="Juniper S.K."/>
            <person name="Young C.R."/>
            <person name="Angers B."/>
            <person name="Qian P.Y."/>
        </authorList>
    </citation>
    <scope>NUCLEOTIDE SEQUENCE</scope>
    <source>
        <strain evidence="9">P08H-3</strain>
    </source>
</reference>
<evidence type="ECO:0000256" key="7">
    <source>
        <dbReference type="SAM" id="MobiDB-lite"/>
    </source>
</evidence>
<feature type="domain" description="Kinesin motor" evidence="8">
    <location>
        <begin position="4"/>
        <end position="418"/>
    </location>
</feature>
<feature type="region of interest" description="Disordered" evidence="7">
    <location>
        <begin position="902"/>
        <end position="935"/>
    </location>
</feature>
<dbReference type="PANTHER" id="PTHR47117">
    <property type="entry name" value="STAR-RELATED LIPID TRANSFER PROTEIN 9"/>
    <property type="match status" value="1"/>
</dbReference>
<comment type="caution">
    <text evidence="9">The sequence shown here is derived from an EMBL/GenBank/DDBJ whole genome shotgun (WGS) entry which is preliminary data.</text>
</comment>
<dbReference type="SUPFAM" id="SSF49562">
    <property type="entry name" value="C2 domain (Calcium/lipid-binding domain, CaLB)"/>
    <property type="match status" value="1"/>
</dbReference>
<dbReference type="GO" id="GO:0003777">
    <property type="term" value="F:microtubule motor activity"/>
    <property type="evidence" value="ECO:0007669"/>
    <property type="project" value="InterPro"/>
</dbReference>
<evidence type="ECO:0000259" key="8">
    <source>
        <dbReference type="PROSITE" id="PS50067"/>
    </source>
</evidence>
<keyword evidence="10" id="KW-1185">Reference proteome</keyword>
<dbReference type="PROSITE" id="PS00411">
    <property type="entry name" value="KINESIN_MOTOR_1"/>
    <property type="match status" value="1"/>
</dbReference>
<keyword evidence="1 5" id="KW-0547">Nucleotide-binding</keyword>
<feature type="coiled-coil region" evidence="6">
    <location>
        <begin position="949"/>
        <end position="976"/>
    </location>
</feature>
<dbReference type="InterPro" id="IPR036961">
    <property type="entry name" value="Kinesin_motor_dom_sf"/>
</dbReference>
<feature type="binding site" evidence="5">
    <location>
        <begin position="106"/>
        <end position="113"/>
    </location>
    <ligand>
        <name>ATP</name>
        <dbReference type="ChEBI" id="CHEBI:30616"/>
    </ligand>
</feature>
<dbReference type="PRINTS" id="PR00380">
    <property type="entry name" value="KINESINHEAVY"/>
</dbReference>
<dbReference type="Gene3D" id="2.60.200.20">
    <property type="match status" value="1"/>
</dbReference>
<name>A0AAD9IVX5_9ANNE</name>
<gene>
    <name evidence="9" type="ORF">LSH36_1080g00009</name>
</gene>
<dbReference type="InterPro" id="IPR019821">
    <property type="entry name" value="Kinesin_motor_CS"/>
</dbReference>
<dbReference type="SMART" id="SM00129">
    <property type="entry name" value="KISc"/>
    <property type="match status" value="1"/>
</dbReference>
<dbReference type="Pfam" id="PF00498">
    <property type="entry name" value="FHA"/>
    <property type="match status" value="1"/>
</dbReference>
<dbReference type="Pfam" id="PF12423">
    <property type="entry name" value="KIF1B"/>
    <property type="match status" value="1"/>
</dbReference>
<evidence type="ECO:0000256" key="3">
    <source>
        <dbReference type="ARBA" id="ARBA00023054"/>
    </source>
</evidence>
<proteinExistence type="inferred from homology"/>
<dbReference type="GO" id="GO:0007018">
    <property type="term" value="P:microtubule-based movement"/>
    <property type="evidence" value="ECO:0007669"/>
    <property type="project" value="InterPro"/>
</dbReference>
<dbReference type="PROSITE" id="PS50067">
    <property type="entry name" value="KINESIN_MOTOR_2"/>
    <property type="match status" value="1"/>
</dbReference>
<dbReference type="GO" id="GO:0008017">
    <property type="term" value="F:microtubule binding"/>
    <property type="evidence" value="ECO:0007669"/>
    <property type="project" value="InterPro"/>
</dbReference>
<protein>
    <recommendedName>
        <fullName evidence="8">Kinesin motor domain-containing protein</fullName>
    </recommendedName>
</protein>
<dbReference type="InterPro" id="IPR008984">
    <property type="entry name" value="SMAD_FHA_dom_sf"/>
</dbReference>
<dbReference type="InterPro" id="IPR022140">
    <property type="entry name" value="Kinesin-like_KIF1-typ"/>
</dbReference>
<keyword evidence="2 5" id="KW-0067">ATP-binding</keyword>
<dbReference type="AlphaFoldDB" id="A0AAD9IVX5"/>
<feature type="region of interest" description="Disordered" evidence="7">
    <location>
        <begin position="447"/>
        <end position="467"/>
    </location>
</feature>
<dbReference type="FunFam" id="2.60.200.20:FF:000034">
    <property type="entry name" value="kinesin-like protein KIF28P"/>
    <property type="match status" value="1"/>
</dbReference>
<dbReference type="SUPFAM" id="SSF49879">
    <property type="entry name" value="SMAD/FHA domain"/>
    <property type="match status" value="1"/>
</dbReference>
<evidence type="ECO:0000256" key="2">
    <source>
        <dbReference type="ARBA" id="ARBA00022840"/>
    </source>
</evidence>
<keyword evidence="3 6" id="KW-0175">Coiled coil</keyword>
<evidence type="ECO:0000256" key="6">
    <source>
        <dbReference type="SAM" id="Coils"/>
    </source>
</evidence>
<dbReference type="InterPro" id="IPR000253">
    <property type="entry name" value="FHA_dom"/>
</dbReference>
<accession>A0AAD9IVX5</accession>
<feature type="compositionally biased region" description="Gly residues" evidence="7">
    <location>
        <begin position="456"/>
        <end position="465"/>
    </location>
</feature>
<dbReference type="Gene3D" id="3.40.850.10">
    <property type="entry name" value="Kinesin motor domain"/>
    <property type="match status" value="1"/>
</dbReference>
<evidence type="ECO:0000256" key="4">
    <source>
        <dbReference type="ARBA" id="ARBA00023175"/>
    </source>
</evidence>
<comment type="similarity">
    <text evidence="5">Belongs to the TRAFAC class myosin-kinesin ATPase superfamily. Kinesin family.</text>
</comment>
<dbReference type="InterPro" id="IPR027417">
    <property type="entry name" value="P-loop_NTPase"/>
</dbReference>
<sequence>MAEAVKVAVRVRPFNQREISRKATVIINMIGNSTEITDPDNPKATPKRFAFDYSYWSHDEYKEQPNGYLEPVGGKYADQKRVFDDLGRGVLENAWNGYNCSLFAYGQTGSGKSYSMVGYGTNKVFVPCQQRLDQHHRLAAPCYQVLRRSSCQGEGNSLGVEACDEVKVVVSKPCAHTLLLFHCIVPISCEELFKEIEIKRSTAVKGEEYQVTYSMMEIYNEQVRDLLNPASLKVKGGLKVRQHPKQGFYVEQLKAVPVHSYSEIDKKMTEGTKNRTVASTNMNATSSRAHTIVGLHFTQKKVNDSGKSMTKTSVINLVDLAGSERADSTGATGDRLKEGANINKSLSTLGNCIKALADQSQGKKGIIVPFRDSVLTKLLMNALGGNSKTIMIAALSPAHINYDETLSTLRFADRAKAVKTVAVVNESPTDKLIRELREENEKLKKLLESGGIPASGSGGGDGGSGEDAEIWKQQLEANKNALEEMEQSWEEKWAQREKELLSELEVEKKQKDKENTVPHLSNLNEDPALTGKIIHLLDKKVKIGCAKNGKAPDITLVGLGIVPKHAEIQNKNGVLLIPEKGRVLLNGTIITSKKQLKNRDRVMFGNTNLFLFIDPKVEKRDSPLPSFEDAQTEIAKNSGLNKLAGNGKSQEDLLLMEDLVQIWPMLGNANSMSEEMDKKIKFEIILVSPQARGEKHGRTQVFVKLKNLATKNEFMWDRDTFLNRYYMMQEMYQNFVDGENISAIAKVDDPFWEDPSTEMLIGCVHVYLQSLAYMIDMKEKLQITDFKGQNQGQLDIEIFPCTKDGKEIVDDFVDDPNELVGKEMHVIVKILQARGIPKKFKMSFCRYKFYLDDQPMKSAEGTGINPEYQLKKQLSFTPITKQFIEYLESEPLVIEVWGRQEPRPENSELTTEELMLKDKNKVNKPQQEETDDEDTEDMLQIDGQKVAELAMYKRRLERAENKVKKALAVVQKAKKNNQKMISVEEMEKVLSSGSRLKAVANIIIQTEKIKRATDLGQNVSQACSLQ</sequence>
<dbReference type="SUPFAM" id="SSF52540">
    <property type="entry name" value="P-loop containing nucleoside triphosphate hydrolases"/>
    <property type="match status" value="1"/>
</dbReference>
<dbReference type="GO" id="GO:0005524">
    <property type="term" value="F:ATP binding"/>
    <property type="evidence" value="ECO:0007669"/>
    <property type="project" value="UniProtKB-UniRule"/>
</dbReference>
<dbReference type="InterPro" id="IPR035892">
    <property type="entry name" value="C2_domain_sf"/>
</dbReference>
<evidence type="ECO:0000256" key="1">
    <source>
        <dbReference type="ARBA" id="ARBA00022741"/>
    </source>
</evidence>
<evidence type="ECO:0000313" key="10">
    <source>
        <dbReference type="Proteomes" id="UP001208570"/>
    </source>
</evidence>
<dbReference type="InterPro" id="IPR001752">
    <property type="entry name" value="Kinesin_motor_dom"/>
</dbReference>
<organism evidence="9 10">
    <name type="scientific">Paralvinella palmiformis</name>
    <dbReference type="NCBI Taxonomy" id="53620"/>
    <lineage>
        <taxon>Eukaryota</taxon>
        <taxon>Metazoa</taxon>
        <taxon>Spiralia</taxon>
        <taxon>Lophotrochozoa</taxon>
        <taxon>Annelida</taxon>
        <taxon>Polychaeta</taxon>
        <taxon>Sedentaria</taxon>
        <taxon>Canalipalpata</taxon>
        <taxon>Terebellida</taxon>
        <taxon>Terebelliformia</taxon>
        <taxon>Alvinellidae</taxon>
        <taxon>Paralvinella</taxon>
    </lineage>
</organism>